<dbReference type="EMBL" id="JBHTCP010000013">
    <property type="protein sequence ID" value="MFC7371626.1"/>
    <property type="molecule type" value="Genomic_DNA"/>
</dbReference>
<evidence type="ECO:0000313" key="2">
    <source>
        <dbReference type="EMBL" id="MFC7371626.1"/>
    </source>
</evidence>
<keyword evidence="1" id="KW-1133">Transmembrane helix</keyword>
<evidence type="ECO:0000313" key="3">
    <source>
        <dbReference type="Proteomes" id="UP001596549"/>
    </source>
</evidence>
<sequence>MKKMLLAFLLMFASFIYLAVRVTEKGLYLPKFSVEADNPVVLSLFSIRIHTNFQAGGTDSVYTISLLPVYAMVLASLILVALAYKKKNHQSKPQK</sequence>
<accession>A0ABW2NSJ2</accession>
<name>A0ABW2NSJ2_9BACL</name>
<gene>
    <name evidence="2" type="ORF">ACFQPF_08050</name>
</gene>
<proteinExistence type="predicted"/>
<keyword evidence="1" id="KW-0812">Transmembrane</keyword>
<keyword evidence="1" id="KW-0472">Membrane</keyword>
<evidence type="ECO:0000256" key="1">
    <source>
        <dbReference type="SAM" id="Phobius"/>
    </source>
</evidence>
<comment type="caution">
    <text evidence="2">The sequence shown here is derived from an EMBL/GenBank/DDBJ whole genome shotgun (WGS) entry which is preliminary data.</text>
</comment>
<protein>
    <submittedName>
        <fullName evidence="2">Uncharacterized protein</fullName>
    </submittedName>
</protein>
<reference evidence="3" key="1">
    <citation type="journal article" date="2019" name="Int. J. Syst. Evol. Microbiol.">
        <title>The Global Catalogue of Microorganisms (GCM) 10K type strain sequencing project: providing services to taxonomists for standard genome sequencing and annotation.</title>
        <authorList>
            <consortium name="The Broad Institute Genomics Platform"/>
            <consortium name="The Broad Institute Genome Sequencing Center for Infectious Disease"/>
            <person name="Wu L."/>
            <person name="Ma J."/>
        </authorList>
    </citation>
    <scope>NUCLEOTIDE SEQUENCE [LARGE SCALE GENOMIC DNA]</scope>
    <source>
        <strain evidence="3">NBRC 106396</strain>
    </source>
</reference>
<organism evidence="2 3">
    <name type="scientific">Fictibacillus iocasae</name>
    <dbReference type="NCBI Taxonomy" id="2715437"/>
    <lineage>
        <taxon>Bacteria</taxon>
        <taxon>Bacillati</taxon>
        <taxon>Bacillota</taxon>
        <taxon>Bacilli</taxon>
        <taxon>Bacillales</taxon>
        <taxon>Fictibacillaceae</taxon>
        <taxon>Fictibacillus</taxon>
    </lineage>
</organism>
<keyword evidence="3" id="KW-1185">Reference proteome</keyword>
<dbReference type="RefSeq" id="WP_379748367.1">
    <property type="nucleotide sequence ID" value="NZ_JBHTCP010000013.1"/>
</dbReference>
<dbReference type="Proteomes" id="UP001596549">
    <property type="component" value="Unassembled WGS sequence"/>
</dbReference>
<feature type="transmembrane region" description="Helical" evidence="1">
    <location>
        <begin position="61"/>
        <end position="84"/>
    </location>
</feature>